<proteinExistence type="predicted"/>
<evidence type="ECO:0000313" key="2">
    <source>
        <dbReference type="Proteomes" id="UP001201812"/>
    </source>
</evidence>
<sequence>MRVIDRFKPWTVLIPNYRPLTYSKPVVEFSLNMQSEIDDYASQKTPANIGKQWRQRKLMDLLNGSEECCFTLSNEGIPLNPSGRTGLAGRGNYPKFGPNVLYISVNVWDDPSGTIKILTTTAGDLPQEWHKRTTNPSNFLIDVVRMAEGNGSPDVNSLTHNGTLEVGQVNQSVAHVCKEALIREDDTDNAWTEADVWAVNISHAGNVNDKLDNCKWKAAFSSELSEESRRFIQSSLQAFKI</sequence>
<name>A0AAD4MVW6_9BILA</name>
<dbReference type="Pfam" id="PF25969">
    <property type="entry name" value="NUDT9_N"/>
    <property type="match status" value="1"/>
</dbReference>
<organism evidence="1 2">
    <name type="scientific">Ditylenchus destructor</name>
    <dbReference type="NCBI Taxonomy" id="166010"/>
    <lineage>
        <taxon>Eukaryota</taxon>
        <taxon>Metazoa</taxon>
        <taxon>Ecdysozoa</taxon>
        <taxon>Nematoda</taxon>
        <taxon>Chromadorea</taxon>
        <taxon>Rhabditida</taxon>
        <taxon>Tylenchina</taxon>
        <taxon>Tylenchomorpha</taxon>
        <taxon>Sphaerularioidea</taxon>
        <taxon>Anguinidae</taxon>
        <taxon>Anguininae</taxon>
        <taxon>Ditylenchus</taxon>
    </lineage>
</organism>
<keyword evidence="2" id="KW-1185">Reference proteome</keyword>
<evidence type="ECO:0000313" key="1">
    <source>
        <dbReference type="EMBL" id="KAI1708136.1"/>
    </source>
</evidence>
<dbReference type="Proteomes" id="UP001201812">
    <property type="component" value="Unassembled WGS sequence"/>
</dbReference>
<protein>
    <submittedName>
        <fullName evidence="1">Protein ced-11</fullName>
    </submittedName>
</protein>
<dbReference type="EMBL" id="JAKKPZ010000037">
    <property type="protein sequence ID" value="KAI1708136.1"/>
    <property type="molecule type" value="Genomic_DNA"/>
</dbReference>
<dbReference type="AlphaFoldDB" id="A0AAD4MVW6"/>
<accession>A0AAD4MVW6</accession>
<reference evidence="1" key="1">
    <citation type="submission" date="2022-01" db="EMBL/GenBank/DDBJ databases">
        <title>Genome Sequence Resource for Two Populations of Ditylenchus destructor, the Migratory Endoparasitic Phytonematode.</title>
        <authorList>
            <person name="Zhang H."/>
            <person name="Lin R."/>
            <person name="Xie B."/>
        </authorList>
    </citation>
    <scope>NUCLEOTIDE SEQUENCE</scope>
    <source>
        <strain evidence="1">BazhouSP</strain>
    </source>
</reference>
<comment type="caution">
    <text evidence="1">The sequence shown here is derived from an EMBL/GenBank/DDBJ whole genome shotgun (WGS) entry which is preliminary data.</text>
</comment>
<gene>
    <name evidence="1" type="ORF">DdX_12084</name>
</gene>